<dbReference type="EMBL" id="JAAIUW010000013">
    <property type="protein sequence ID" value="KAF7801633.1"/>
    <property type="molecule type" value="Genomic_DNA"/>
</dbReference>
<evidence type="ECO:0000313" key="2">
    <source>
        <dbReference type="EMBL" id="KAF7801633.1"/>
    </source>
</evidence>
<comment type="caution">
    <text evidence="2">The sequence shown here is derived from an EMBL/GenBank/DDBJ whole genome shotgun (WGS) entry which is preliminary data.</text>
</comment>
<accession>A0A834VXF4</accession>
<proteinExistence type="predicted"/>
<evidence type="ECO:0000256" key="1">
    <source>
        <dbReference type="SAM" id="MobiDB-lite"/>
    </source>
</evidence>
<name>A0A834VXF4_9FABA</name>
<gene>
    <name evidence="2" type="ORF">G2W53_040744</name>
</gene>
<organism evidence="2 3">
    <name type="scientific">Senna tora</name>
    <dbReference type="NCBI Taxonomy" id="362788"/>
    <lineage>
        <taxon>Eukaryota</taxon>
        <taxon>Viridiplantae</taxon>
        <taxon>Streptophyta</taxon>
        <taxon>Embryophyta</taxon>
        <taxon>Tracheophyta</taxon>
        <taxon>Spermatophyta</taxon>
        <taxon>Magnoliopsida</taxon>
        <taxon>eudicotyledons</taxon>
        <taxon>Gunneridae</taxon>
        <taxon>Pentapetalae</taxon>
        <taxon>rosids</taxon>
        <taxon>fabids</taxon>
        <taxon>Fabales</taxon>
        <taxon>Fabaceae</taxon>
        <taxon>Caesalpinioideae</taxon>
        <taxon>Cassia clade</taxon>
        <taxon>Senna</taxon>
    </lineage>
</organism>
<reference evidence="2" key="1">
    <citation type="submission" date="2020-09" db="EMBL/GenBank/DDBJ databases">
        <title>Genome-Enabled Discovery of Anthraquinone Biosynthesis in Senna tora.</title>
        <authorList>
            <person name="Kang S.-H."/>
            <person name="Pandey R.P."/>
            <person name="Lee C.-M."/>
            <person name="Sim J.-S."/>
            <person name="Jeong J.-T."/>
            <person name="Choi B.-S."/>
            <person name="Jung M."/>
            <person name="Ginzburg D."/>
            <person name="Zhao K."/>
            <person name="Won S.Y."/>
            <person name="Oh T.-J."/>
            <person name="Yu Y."/>
            <person name="Kim N.-H."/>
            <person name="Lee O.R."/>
            <person name="Lee T.-H."/>
            <person name="Bashyal P."/>
            <person name="Kim T.-S."/>
            <person name="Lee W.-H."/>
            <person name="Kawkins C."/>
            <person name="Kim C.-K."/>
            <person name="Kim J.S."/>
            <person name="Ahn B.O."/>
            <person name="Rhee S.Y."/>
            <person name="Sohng J.K."/>
        </authorList>
    </citation>
    <scope>NUCLEOTIDE SEQUENCE</scope>
    <source>
        <tissue evidence="2">Leaf</tissue>
    </source>
</reference>
<evidence type="ECO:0000313" key="3">
    <source>
        <dbReference type="Proteomes" id="UP000634136"/>
    </source>
</evidence>
<sequence>MRRVGDVGEQEAKMKKEAGGSIGGCSAKRRVSILTRQMFRPPSQNTCPLVPVSKQARAPRPKAVSAT</sequence>
<dbReference type="Proteomes" id="UP000634136">
    <property type="component" value="Unassembled WGS sequence"/>
</dbReference>
<protein>
    <submittedName>
        <fullName evidence="2">Uncharacterized protein</fullName>
    </submittedName>
</protein>
<dbReference type="AlphaFoldDB" id="A0A834VXF4"/>
<keyword evidence="3" id="KW-1185">Reference proteome</keyword>
<feature type="compositionally biased region" description="Basic and acidic residues" evidence="1">
    <location>
        <begin position="1"/>
        <end position="18"/>
    </location>
</feature>
<feature type="region of interest" description="Disordered" evidence="1">
    <location>
        <begin position="42"/>
        <end position="67"/>
    </location>
</feature>
<feature type="region of interest" description="Disordered" evidence="1">
    <location>
        <begin position="1"/>
        <end position="25"/>
    </location>
</feature>